<comment type="caution">
    <text evidence="2">The sequence shown here is derived from an EMBL/GenBank/DDBJ whole genome shotgun (WGS) entry which is preliminary data.</text>
</comment>
<name>A0ABW0KWN2_9BACT</name>
<dbReference type="RefSeq" id="WP_377171778.1">
    <property type="nucleotide sequence ID" value="NZ_JBHSMQ010000014.1"/>
</dbReference>
<keyword evidence="1" id="KW-0812">Transmembrane</keyword>
<feature type="transmembrane region" description="Helical" evidence="1">
    <location>
        <begin position="163"/>
        <end position="180"/>
    </location>
</feature>
<evidence type="ECO:0000313" key="2">
    <source>
        <dbReference type="EMBL" id="MFC5457938.1"/>
    </source>
</evidence>
<organism evidence="2 3">
    <name type="scientific">Prosthecobacter fluviatilis</name>
    <dbReference type="NCBI Taxonomy" id="445931"/>
    <lineage>
        <taxon>Bacteria</taxon>
        <taxon>Pseudomonadati</taxon>
        <taxon>Verrucomicrobiota</taxon>
        <taxon>Verrucomicrobiia</taxon>
        <taxon>Verrucomicrobiales</taxon>
        <taxon>Verrucomicrobiaceae</taxon>
        <taxon>Prosthecobacter</taxon>
    </lineage>
</organism>
<feature type="transmembrane region" description="Helical" evidence="1">
    <location>
        <begin position="28"/>
        <end position="45"/>
    </location>
</feature>
<accession>A0ABW0KWN2</accession>
<dbReference type="EMBL" id="JBHSMQ010000014">
    <property type="protein sequence ID" value="MFC5457938.1"/>
    <property type="molecule type" value="Genomic_DNA"/>
</dbReference>
<keyword evidence="3" id="KW-1185">Reference proteome</keyword>
<feature type="transmembrane region" description="Helical" evidence="1">
    <location>
        <begin position="123"/>
        <end position="143"/>
    </location>
</feature>
<sequence length="214" mass="23697">MSGIPATKTTGPETGSMLSEIFRFFRRHWFHLLLFPPGALLVTIIHESAHAAAVLAQGGTILEFVWLPTGERWGYVSYDPPALRGFSTFAVSIAPYLLWIFLAALAVLLSLRRRPYSFRVASSVYLWLFVVPLADVANAAFPYLDGKPNDLLHAFGPPTLDALLGFAMLVVLALIVGHPVQRRLYRTQALRLRSYLVLSAAVLFAITGLTVRIF</sequence>
<evidence type="ECO:0000313" key="3">
    <source>
        <dbReference type="Proteomes" id="UP001596052"/>
    </source>
</evidence>
<protein>
    <recommendedName>
        <fullName evidence="4">Peptidase M50B-like</fullName>
    </recommendedName>
</protein>
<evidence type="ECO:0000256" key="1">
    <source>
        <dbReference type="SAM" id="Phobius"/>
    </source>
</evidence>
<keyword evidence="1" id="KW-0472">Membrane</keyword>
<dbReference type="Proteomes" id="UP001596052">
    <property type="component" value="Unassembled WGS sequence"/>
</dbReference>
<proteinExistence type="predicted"/>
<feature type="transmembrane region" description="Helical" evidence="1">
    <location>
        <begin position="89"/>
        <end position="111"/>
    </location>
</feature>
<evidence type="ECO:0008006" key="4">
    <source>
        <dbReference type="Google" id="ProtNLM"/>
    </source>
</evidence>
<keyword evidence="1" id="KW-1133">Transmembrane helix</keyword>
<reference evidence="3" key="1">
    <citation type="journal article" date="2019" name="Int. J. Syst. Evol. Microbiol.">
        <title>The Global Catalogue of Microorganisms (GCM) 10K type strain sequencing project: providing services to taxonomists for standard genome sequencing and annotation.</title>
        <authorList>
            <consortium name="The Broad Institute Genomics Platform"/>
            <consortium name="The Broad Institute Genome Sequencing Center for Infectious Disease"/>
            <person name="Wu L."/>
            <person name="Ma J."/>
        </authorList>
    </citation>
    <scope>NUCLEOTIDE SEQUENCE [LARGE SCALE GENOMIC DNA]</scope>
    <source>
        <strain evidence="3">CGMCC 4.1469</strain>
    </source>
</reference>
<gene>
    <name evidence="2" type="ORF">ACFQDI_23915</name>
</gene>
<feature type="transmembrane region" description="Helical" evidence="1">
    <location>
        <begin position="192"/>
        <end position="213"/>
    </location>
</feature>